<comment type="caution">
    <text evidence="3">The sequence shown here is derived from an EMBL/GenBank/DDBJ whole genome shotgun (WGS) entry which is preliminary data.</text>
</comment>
<feature type="region of interest" description="Disordered" evidence="2">
    <location>
        <begin position="1"/>
        <end position="22"/>
    </location>
</feature>
<evidence type="ECO:0000256" key="2">
    <source>
        <dbReference type="SAM" id="MobiDB-lite"/>
    </source>
</evidence>
<gene>
    <name evidence="3" type="ORF">EK21DRAFT_91469</name>
</gene>
<evidence type="ECO:0000313" key="3">
    <source>
        <dbReference type="EMBL" id="KAF2027556.1"/>
    </source>
</evidence>
<feature type="compositionally biased region" description="Polar residues" evidence="2">
    <location>
        <begin position="8"/>
        <end position="22"/>
    </location>
</feature>
<feature type="coiled-coil region" evidence="1">
    <location>
        <begin position="267"/>
        <end position="301"/>
    </location>
</feature>
<proteinExistence type="predicted"/>
<evidence type="ECO:0000256" key="1">
    <source>
        <dbReference type="SAM" id="Coils"/>
    </source>
</evidence>
<feature type="coiled-coil region" evidence="1">
    <location>
        <begin position="92"/>
        <end position="189"/>
    </location>
</feature>
<accession>A0A9P4LI43</accession>
<name>A0A9P4LI43_9PLEO</name>
<dbReference type="EMBL" id="ML978225">
    <property type="protein sequence ID" value="KAF2027556.1"/>
    <property type="molecule type" value="Genomic_DNA"/>
</dbReference>
<dbReference type="Proteomes" id="UP000799777">
    <property type="component" value="Unassembled WGS sequence"/>
</dbReference>
<evidence type="ECO:0000313" key="4">
    <source>
        <dbReference type="Proteomes" id="UP000799777"/>
    </source>
</evidence>
<organism evidence="3 4">
    <name type="scientific">Setomelanomma holmii</name>
    <dbReference type="NCBI Taxonomy" id="210430"/>
    <lineage>
        <taxon>Eukaryota</taxon>
        <taxon>Fungi</taxon>
        <taxon>Dikarya</taxon>
        <taxon>Ascomycota</taxon>
        <taxon>Pezizomycotina</taxon>
        <taxon>Dothideomycetes</taxon>
        <taxon>Pleosporomycetidae</taxon>
        <taxon>Pleosporales</taxon>
        <taxon>Pleosporineae</taxon>
        <taxon>Phaeosphaeriaceae</taxon>
        <taxon>Setomelanomma</taxon>
    </lineage>
</organism>
<sequence length="491" mass="55115">MFKVFQKASAQPSTPIASPPNATVVNRLDDDIVKLRDQRDELQFLYESNRQTFVELDTDLQNKTSQCSELQKCISLLDTQFQATEASSKKTVAELQTSISTLKLELEQVEGERDDAINKFNLLRTRAYSQFQDNDETIDDRNDMIEILKADKRKLQQWYNQAQTEVQALKYQRNGATELQTALEELQNNCDSVADCNMVLKRSLRAREDEVAKLGKQLDEHRDIAGGTLSATVCLQEQLNVAQIQIAELQIVIQENRGLILVHKTEKSNLRASITQLKQERDQLLADIATHTKQISSLQHENDHLATCAARSDMHADNFKAIVQARKKELRSFSQSAAVKEASYRAQVDAMYAQQQQAEQRFQTQLKAKKSTIQDLDTKLKQSEAAAAKAAIAKDDQIAALQEQIRRMTLDCNGETSKAESWQHFANEKQAEAAARAAALEAKNSSLAAKLENMPAVCDKAWCKCRGPYVAPSMSSALRESDLECIPASEC</sequence>
<protein>
    <submittedName>
        <fullName evidence="3">Uncharacterized protein</fullName>
    </submittedName>
</protein>
<keyword evidence="1" id="KW-0175">Coiled coil</keyword>
<keyword evidence="4" id="KW-1185">Reference proteome</keyword>
<dbReference type="AlphaFoldDB" id="A0A9P4LI43"/>
<dbReference type="OrthoDB" id="5875463at2759"/>
<reference evidence="3" key="1">
    <citation type="journal article" date="2020" name="Stud. Mycol.">
        <title>101 Dothideomycetes genomes: a test case for predicting lifestyles and emergence of pathogens.</title>
        <authorList>
            <person name="Haridas S."/>
            <person name="Albert R."/>
            <person name="Binder M."/>
            <person name="Bloem J."/>
            <person name="Labutti K."/>
            <person name="Salamov A."/>
            <person name="Andreopoulos B."/>
            <person name="Baker S."/>
            <person name="Barry K."/>
            <person name="Bills G."/>
            <person name="Bluhm B."/>
            <person name="Cannon C."/>
            <person name="Castanera R."/>
            <person name="Culley D."/>
            <person name="Daum C."/>
            <person name="Ezra D."/>
            <person name="Gonzalez J."/>
            <person name="Henrissat B."/>
            <person name="Kuo A."/>
            <person name="Liang C."/>
            <person name="Lipzen A."/>
            <person name="Lutzoni F."/>
            <person name="Magnuson J."/>
            <person name="Mondo S."/>
            <person name="Nolan M."/>
            <person name="Ohm R."/>
            <person name="Pangilinan J."/>
            <person name="Park H.-J."/>
            <person name="Ramirez L."/>
            <person name="Alfaro M."/>
            <person name="Sun H."/>
            <person name="Tritt A."/>
            <person name="Yoshinaga Y."/>
            <person name="Zwiers L.-H."/>
            <person name="Turgeon B."/>
            <person name="Goodwin S."/>
            <person name="Spatafora J."/>
            <person name="Crous P."/>
            <person name="Grigoriev I."/>
        </authorList>
    </citation>
    <scope>NUCLEOTIDE SEQUENCE</scope>
    <source>
        <strain evidence="3">CBS 110217</strain>
    </source>
</reference>